<proteinExistence type="predicted"/>
<dbReference type="SUPFAM" id="SSF51556">
    <property type="entry name" value="Metallo-dependent hydrolases"/>
    <property type="match status" value="1"/>
</dbReference>
<evidence type="ECO:0000313" key="3">
    <source>
        <dbReference type="Proteomes" id="UP000799429"/>
    </source>
</evidence>
<evidence type="ECO:0000313" key="2">
    <source>
        <dbReference type="EMBL" id="KAF2837301.1"/>
    </source>
</evidence>
<gene>
    <name evidence="2" type="ORF">M501DRAFT_995889</name>
</gene>
<feature type="region of interest" description="Disordered" evidence="1">
    <location>
        <begin position="254"/>
        <end position="281"/>
    </location>
</feature>
<dbReference type="EMBL" id="MU006100">
    <property type="protein sequence ID" value="KAF2837301.1"/>
    <property type="molecule type" value="Genomic_DNA"/>
</dbReference>
<dbReference type="InterPro" id="IPR032466">
    <property type="entry name" value="Metal_Hydrolase"/>
</dbReference>
<evidence type="ECO:0000256" key="1">
    <source>
        <dbReference type="SAM" id="MobiDB-lite"/>
    </source>
</evidence>
<dbReference type="Pfam" id="PF01026">
    <property type="entry name" value="TatD_DNase"/>
    <property type="match status" value="1"/>
</dbReference>
<keyword evidence="3" id="KW-1185">Reference proteome</keyword>
<dbReference type="PANTHER" id="PTHR47345">
    <property type="entry name" value="CUT9-INTERACTING PROTEIN SCN1"/>
    <property type="match status" value="1"/>
</dbReference>
<name>A0A9P4S705_9PEZI</name>
<sequence>MPKASVHREEEEFPWDLGVFDAHCHPTDTMTSLDSIPSMKAKGLTVMATRAQDQVLVACAADRLGIPTDTNPEDWTRDQKIIPCFGWHPWFSHQMFDVNTYDGKEQLDEESKIAHYQTVLTPKSDDRDFLLALPDPRSFAHFLQQTHQYLERYPLALVGEIGLDKQFRIPGSWLPENYESRDDSLTPGGREGRDLSPYRVHMDHQKKVLTAQLNLAGELQRAVSIHGVQAHGILFETLQQTWKGYEKRVPSKRELKKRANDQNANIEEEQIQKIEDSSSPKPYPPRICLHSYSGTAETLKQYCHPSIPTEVFFSFSTTINFSHPAGSKTETVIQACPDDKILIESDLHTAGDRMDYYLEEIVRKVCQLKDWSLSDGVNRLAENWHRFVFGHIDPHKH</sequence>
<dbReference type="AlphaFoldDB" id="A0A9P4S705"/>
<accession>A0A9P4S705</accession>
<dbReference type="InterPro" id="IPR001130">
    <property type="entry name" value="TatD-like"/>
</dbReference>
<dbReference type="Gene3D" id="3.20.20.140">
    <property type="entry name" value="Metal-dependent hydrolases"/>
    <property type="match status" value="1"/>
</dbReference>
<keyword evidence="2" id="KW-0378">Hydrolase</keyword>
<reference evidence="2" key="1">
    <citation type="journal article" date="2020" name="Stud. Mycol.">
        <title>101 Dothideomycetes genomes: a test case for predicting lifestyles and emergence of pathogens.</title>
        <authorList>
            <person name="Haridas S."/>
            <person name="Albert R."/>
            <person name="Binder M."/>
            <person name="Bloem J."/>
            <person name="Labutti K."/>
            <person name="Salamov A."/>
            <person name="Andreopoulos B."/>
            <person name="Baker S."/>
            <person name="Barry K."/>
            <person name="Bills G."/>
            <person name="Bluhm B."/>
            <person name="Cannon C."/>
            <person name="Castanera R."/>
            <person name="Culley D."/>
            <person name="Daum C."/>
            <person name="Ezra D."/>
            <person name="Gonzalez J."/>
            <person name="Henrissat B."/>
            <person name="Kuo A."/>
            <person name="Liang C."/>
            <person name="Lipzen A."/>
            <person name="Lutzoni F."/>
            <person name="Magnuson J."/>
            <person name="Mondo S."/>
            <person name="Nolan M."/>
            <person name="Ohm R."/>
            <person name="Pangilinan J."/>
            <person name="Park H.-J."/>
            <person name="Ramirez L."/>
            <person name="Alfaro M."/>
            <person name="Sun H."/>
            <person name="Tritt A."/>
            <person name="Yoshinaga Y."/>
            <person name="Zwiers L.-H."/>
            <person name="Turgeon B."/>
            <person name="Goodwin S."/>
            <person name="Spatafora J."/>
            <person name="Crous P."/>
            <person name="Grigoriev I."/>
        </authorList>
    </citation>
    <scope>NUCLEOTIDE SEQUENCE</scope>
    <source>
        <strain evidence="2">CBS 101060</strain>
    </source>
</reference>
<dbReference type="PANTHER" id="PTHR47345:SF1">
    <property type="entry name" value="CUT9-INTERACTING PROTEIN SCN1"/>
    <property type="match status" value="1"/>
</dbReference>
<dbReference type="Proteomes" id="UP000799429">
    <property type="component" value="Unassembled WGS sequence"/>
</dbReference>
<dbReference type="InterPro" id="IPR053044">
    <property type="entry name" value="Metallo-hydrolase/TatD-type"/>
</dbReference>
<dbReference type="OrthoDB" id="413993at2759"/>
<organism evidence="2 3">
    <name type="scientific">Patellaria atrata CBS 101060</name>
    <dbReference type="NCBI Taxonomy" id="1346257"/>
    <lineage>
        <taxon>Eukaryota</taxon>
        <taxon>Fungi</taxon>
        <taxon>Dikarya</taxon>
        <taxon>Ascomycota</taxon>
        <taxon>Pezizomycotina</taxon>
        <taxon>Dothideomycetes</taxon>
        <taxon>Dothideomycetes incertae sedis</taxon>
        <taxon>Patellariales</taxon>
        <taxon>Patellariaceae</taxon>
        <taxon>Patellaria</taxon>
    </lineage>
</organism>
<protein>
    <submittedName>
        <fullName evidence="2">Metallo-dependent hydrolase</fullName>
    </submittedName>
</protein>
<dbReference type="GO" id="GO:0016788">
    <property type="term" value="F:hydrolase activity, acting on ester bonds"/>
    <property type="evidence" value="ECO:0007669"/>
    <property type="project" value="InterPro"/>
</dbReference>
<comment type="caution">
    <text evidence="2">The sequence shown here is derived from an EMBL/GenBank/DDBJ whole genome shotgun (WGS) entry which is preliminary data.</text>
</comment>